<dbReference type="AlphaFoldDB" id="A0A9X2IVX4"/>
<reference evidence="2" key="1">
    <citation type="submission" date="2022-06" db="EMBL/GenBank/DDBJ databases">
        <title>Novel species in genus nocardia.</title>
        <authorList>
            <person name="Li F."/>
        </authorList>
    </citation>
    <scope>NUCLEOTIDE SEQUENCE</scope>
    <source>
        <strain evidence="2">CDC141</strain>
    </source>
</reference>
<keyword evidence="1" id="KW-0812">Transmembrane</keyword>
<feature type="transmembrane region" description="Helical" evidence="1">
    <location>
        <begin position="52"/>
        <end position="75"/>
    </location>
</feature>
<gene>
    <name evidence="2" type="ORF">NDR86_05590</name>
</gene>
<dbReference type="RefSeq" id="WP_251909939.1">
    <property type="nucleotide sequence ID" value="NZ_JAMRXG010000002.1"/>
</dbReference>
<dbReference type="Proteomes" id="UP001139157">
    <property type="component" value="Unassembled WGS sequence"/>
</dbReference>
<accession>A0A9X2IVX4</accession>
<evidence type="ECO:0000256" key="1">
    <source>
        <dbReference type="SAM" id="Phobius"/>
    </source>
</evidence>
<evidence type="ECO:0000313" key="3">
    <source>
        <dbReference type="Proteomes" id="UP001139157"/>
    </source>
</evidence>
<organism evidence="2 3">
    <name type="scientific">Nocardia pulmonis</name>
    <dbReference type="NCBI Taxonomy" id="2951408"/>
    <lineage>
        <taxon>Bacteria</taxon>
        <taxon>Bacillati</taxon>
        <taxon>Actinomycetota</taxon>
        <taxon>Actinomycetes</taxon>
        <taxon>Mycobacteriales</taxon>
        <taxon>Nocardiaceae</taxon>
        <taxon>Nocardia</taxon>
    </lineage>
</organism>
<comment type="caution">
    <text evidence="2">The sequence shown here is derived from an EMBL/GenBank/DDBJ whole genome shotgun (WGS) entry which is preliminary data.</text>
</comment>
<proteinExistence type="predicted"/>
<dbReference type="EMBL" id="JAMRXG010000002">
    <property type="protein sequence ID" value="MCM6772944.1"/>
    <property type="molecule type" value="Genomic_DNA"/>
</dbReference>
<name>A0A9X2IVX4_9NOCA</name>
<sequence>MTKAVPASATARAGTSLSWVTLALMTTSSGSQPALRAHHPSLRDPGRQYPRAMLLAVLLVLLIFIVPAVLISWVVPADEIGRTAGVIGYGCDGSADSVFVPTAAQTALEDGIRWSDRDERIG</sequence>
<keyword evidence="1" id="KW-1133">Transmembrane helix</keyword>
<keyword evidence="3" id="KW-1185">Reference proteome</keyword>
<protein>
    <submittedName>
        <fullName evidence="2">Uncharacterized protein</fullName>
    </submittedName>
</protein>
<dbReference type="Gene3D" id="1.20.1740.10">
    <property type="entry name" value="Amino acid/polyamine transporter I"/>
    <property type="match status" value="1"/>
</dbReference>
<evidence type="ECO:0000313" key="2">
    <source>
        <dbReference type="EMBL" id="MCM6772944.1"/>
    </source>
</evidence>
<keyword evidence="1" id="KW-0472">Membrane</keyword>